<dbReference type="OrthoDB" id="272235at2"/>
<accession>A0A5R9J341</accession>
<dbReference type="Pfam" id="PF06258">
    <property type="entry name" value="Mito_fiss_Elm1"/>
    <property type="match status" value="1"/>
</dbReference>
<dbReference type="Proteomes" id="UP000305654">
    <property type="component" value="Unassembled WGS sequence"/>
</dbReference>
<organism evidence="1 2">
    <name type="scientific">Lichenicoccus roseus</name>
    <dbReference type="NCBI Taxonomy" id="2683649"/>
    <lineage>
        <taxon>Bacteria</taxon>
        <taxon>Pseudomonadati</taxon>
        <taxon>Pseudomonadota</taxon>
        <taxon>Alphaproteobacteria</taxon>
        <taxon>Acetobacterales</taxon>
        <taxon>Acetobacteraceae</taxon>
        <taxon>Lichenicoccus</taxon>
    </lineage>
</organism>
<reference evidence="1 2" key="1">
    <citation type="submission" date="2019-05" db="EMBL/GenBank/DDBJ databases">
        <authorList>
            <person name="Pankratov T."/>
            <person name="Grouzdev D."/>
        </authorList>
    </citation>
    <scope>NUCLEOTIDE SEQUENCE [LARGE SCALE GENOMIC DNA]</scope>
    <source>
        <strain evidence="1 2">KEBCLARHB70R</strain>
    </source>
</reference>
<comment type="caution">
    <text evidence="1">The sequence shown here is derived from an EMBL/GenBank/DDBJ whole genome shotgun (WGS) entry which is preliminary data.</text>
</comment>
<dbReference type="EMBL" id="VCDI01000004">
    <property type="protein sequence ID" value="TLU72045.1"/>
    <property type="molecule type" value="Genomic_DNA"/>
</dbReference>
<keyword evidence="2" id="KW-1185">Reference proteome</keyword>
<proteinExistence type="predicted"/>
<gene>
    <name evidence="1" type="ORF">FE263_13000</name>
</gene>
<protein>
    <recommendedName>
        <fullName evidence="3">Glycosyltransferase family 4 protein</fullName>
    </recommendedName>
</protein>
<dbReference type="InterPro" id="IPR009367">
    <property type="entry name" value="Elm1-like"/>
</dbReference>
<dbReference type="RefSeq" id="WP_138326453.1">
    <property type="nucleotide sequence ID" value="NZ_VCDI01000004.1"/>
</dbReference>
<sequence length="330" mass="34590">MLTAGPDLMSLALLPQPPVWVLDDTGTAAGGQATAIAGRLGLPFRRLTAAPKQPHRPGGPGPGLVLSAGRRAGLRALLLRSRHGCRVVHCSSTRLSAMLPYDMIVLPQQVGGPAGAGLQADHRSEDGRLVPVLGAPNVVSPMLLAQARELWTERLAHLPHPRLLLLFGSPDRRFAWQVGRHLASLARERGGCVLVSVLPGGLQTADALMAGLSDCLHLIYRAGEPGENPTLGFLAHADAVVTARVGPLTLSEACSAAAPVFAAQAAGETGTASRLLAHLLAVGQVRPLEHDLSPWTRQPLDEAGRIALMIQARFGRPAPAVAVQRTISKS</sequence>
<name>A0A5R9J341_9PROT</name>
<dbReference type="AlphaFoldDB" id="A0A5R9J341"/>
<evidence type="ECO:0000313" key="1">
    <source>
        <dbReference type="EMBL" id="TLU72045.1"/>
    </source>
</evidence>
<evidence type="ECO:0000313" key="2">
    <source>
        <dbReference type="Proteomes" id="UP000305654"/>
    </source>
</evidence>
<evidence type="ECO:0008006" key="3">
    <source>
        <dbReference type="Google" id="ProtNLM"/>
    </source>
</evidence>